<dbReference type="GO" id="GO:0004222">
    <property type="term" value="F:metalloendopeptidase activity"/>
    <property type="evidence" value="ECO:0007669"/>
    <property type="project" value="InterPro"/>
</dbReference>
<sequence>MVLNILLAVLVFSLLVVSHEFGHFLLAKKNGIGVVEFSVGMGPRIWSIEKGGTRYSLKAVPFGGSCQMVGEDEEDDSEDSFNSKSPFARFAVVVGGPLFNFLLALILSVVVLSLAGINEPRVYHVAEGYGAEAAGIREGDLIRSIDGHKIVLGRDIELYFLNHPMDGTPITIEYERDGEILTTLLDPSYEAYLTGFSYYANEDRAVITEVTEGLAMEKEGVRAGDIITAVDGTAIGTGQELSIYLKEHPLEKDTPITITLERDGKNFSVTVTPAYQEANTLGMSATAYRNKEAGALAVVKNSFSEVRYWMSYTLTSLKMLVTGRVGVENLSGPVGIVNMVGQVVEQSKSDGALYVFLNILNFSILLSVNLGVLNLLPLPALDGGRLVFILIELVRGKPVPREKEGMVHTIGILLLMALMVFVMFNDVLKILR</sequence>
<dbReference type="CDD" id="cd23081">
    <property type="entry name" value="cpPDZ_EcRseP-like"/>
    <property type="match status" value="1"/>
</dbReference>
<keyword evidence="14" id="KW-1185">Reference proteome</keyword>
<dbReference type="PROSITE" id="PS50106">
    <property type="entry name" value="PDZ"/>
    <property type="match status" value="1"/>
</dbReference>
<dbReference type="SUPFAM" id="SSF50156">
    <property type="entry name" value="PDZ domain-like"/>
    <property type="match status" value="2"/>
</dbReference>
<evidence type="ECO:0000256" key="3">
    <source>
        <dbReference type="ARBA" id="ARBA00007931"/>
    </source>
</evidence>
<keyword evidence="6 11" id="KW-0378">Hydrolase</keyword>
<evidence type="ECO:0000313" key="13">
    <source>
        <dbReference type="EMBL" id="MDI9241837.1"/>
    </source>
</evidence>
<keyword evidence="7 11" id="KW-0862">Zinc</keyword>
<evidence type="ECO:0000256" key="9">
    <source>
        <dbReference type="ARBA" id="ARBA00023049"/>
    </source>
</evidence>
<dbReference type="GO" id="GO:0016020">
    <property type="term" value="C:membrane"/>
    <property type="evidence" value="ECO:0007669"/>
    <property type="project" value="UniProtKB-SubCell"/>
</dbReference>
<comment type="cofactor">
    <cofactor evidence="1 11">
        <name>Zn(2+)</name>
        <dbReference type="ChEBI" id="CHEBI:29105"/>
    </cofactor>
</comment>
<evidence type="ECO:0000256" key="1">
    <source>
        <dbReference type="ARBA" id="ARBA00001947"/>
    </source>
</evidence>
<evidence type="ECO:0000256" key="11">
    <source>
        <dbReference type="RuleBase" id="RU362031"/>
    </source>
</evidence>
<dbReference type="GO" id="GO:0006508">
    <property type="term" value="P:proteolysis"/>
    <property type="evidence" value="ECO:0007669"/>
    <property type="project" value="UniProtKB-KW"/>
</dbReference>
<dbReference type="RefSeq" id="WP_283230342.1">
    <property type="nucleotide sequence ID" value="NZ_JASGBQ010000005.1"/>
</dbReference>
<evidence type="ECO:0000256" key="8">
    <source>
        <dbReference type="ARBA" id="ARBA00022989"/>
    </source>
</evidence>
<dbReference type="SMART" id="SM00228">
    <property type="entry name" value="PDZ"/>
    <property type="match status" value="2"/>
</dbReference>
<dbReference type="InterPro" id="IPR001478">
    <property type="entry name" value="PDZ"/>
</dbReference>
<protein>
    <recommendedName>
        <fullName evidence="11">Zinc metalloprotease</fullName>
        <ecNumber evidence="11">3.4.24.-</ecNumber>
    </recommendedName>
</protein>
<name>A0AAP4BAE7_9FIRM</name>
<keyword evidence="4" id="KW-0645">Protease</keyword>
<accession>A0AAP4BAE7</accession>
<feature type="transmembrane region" description="Helical" evidence="11">
    <location>
        <begin position="405"/>
        <end position="424"/>
    </location>
</feature>
<reference evidence="13 14" key="1">
    <citation type="submission" date="2023-05" db="EMBL/GenBank/DDBJ databases">
        <title>[ruminococcus] sp. nov., isolated from a pig farm feces dump.</title>
        <authorList>
            <person name="Chang Y.-H."/>
        </authorList>
    </citation>
    <scope>NUCLEOTIDE SEQUENCE [LARGE SCALE GENOMIC DNA]</scope>
    <source>
        <strain evidence="13 14">YH-rum2234</strain>
    </source>
</reference>
<evidence type="ECO:0000256" key="10">
    <source>
        <dbReference type="ARBA" id="ARBA00023136"/>
    </source>
</evidence>
<dbReference type="CDD" id="cd06163">
    <property type="entry name" value="S2P-M50_PDZ_RseP-like"/>
    <property type="match status" value="2"/>
</dbReference>
<dbReference type="PANTHER" id="PTHR42837:SF2">
    <property type="entry name" value="MEMBRANE METALLOPROTEASE ARASP2, CHLOROPLASTIC-RELATED"/>
    <property type="match status" value="1"/>
</dbReference>
<dbReference type="PANTHER" id="PTHR42837">
    <property type="entry name" value="REGULATOR OF SIGMA-E PROTEASE RSEP"/>
    <property type="match status" value="1"/>
</dbReference>
<dbReference type="Pfam" id="PF02163">
    <property type="entry name" value="Peptidase_M50"/>
    <property type="match status" value="1"/>
</dbReference>
<organism evidence="13 14">
    <name type="scientific">Fusibacillus kribbianus</name>
    <dbReference type="NCBI Taxonomy" id="3044208"/>
    <lineage>
        <taxon>Bacteria</taxon>
        <taxon>Bacillati</taxon>
        <taxon>Bacillota</taxon>
        <taxon>Clostridia</taxon>
        <taxon>Lachnospirales</taxon>
        <taxon>Lachnospiraceae</taxon>
        <taxon>Fusibacillus</taxon>
    </lineage>
</organism>
<dbReference type="NCBIfam" id="TIGR00054">
    <property type="entry name" value="RIP metalloprotease RseP"/>
    <property type="match status" value="1"/>
</dbReference>
<dbReference type="InterPro" id="IPR041489">
    <property type="entry name" value="PDZ_6"/>
</dbReference>
<comment type="similarity">
    <text evidence="3 11">Belongs to the peptidase M50B family.</text>
</comment>
<dbReference type="InterPro" id="IPR004387">
    <property type="entry name" value="Pept_M50_Zn"/>
</dbReference>
<feature type="domain" description="PDZ" evidence="12">
    <location>
        <begin position="169"/>
        <end position="235"/>
    </location>
</feature>
<evidence type="ECO:0000313" key="14">
    <source>
        <dbReference type="Proteomes" id="UP001300383"/>
    </source>
</evidence>
<dbReference type="InterPro" id="IPR008915">
    <property type="entry name" value="Peptidase_M50"/>
</dbReference>
<comment type="caution">
    <text evidence="13">The sequence shown here is derived from an EMBL/GenBank/DDBJ whole genome shotgun (WGS) entry which is preliminary data.</text>
</comment>
<keyword evidence="9 11" id="KW-0482">Metalloprotease</keyword>
<keyword evidence="8 11" id="KW-1133">Transmembrane helix</keyword>
<dbReference type="EMBL" id="JASGBQ010000005">
    <property type="protein sequence ID" value="MDI9241837.1"/>
    <property type="molecule type" value="Genomic_DNA"/>
</dbReference>
<keyword evidence="5 11" id="KW-0812">Transmembrane</keyword>
<gene>
    <name evidence="13" type="primary">rseP</name>
    <name evidence="13" type="ORF">QJ036_05005</name>
</gene>
<evidence type="ECO:0000256" key="7">
    <source>
        <dbReference type="ARBA" id="ARBA00022833"/>
    </source>
</evidence>
<dbReference type="GO" id="GO:0046872">
    <property type="term" value="F:metal ion binding"/>
    <property type="evidence" value="ECO:0007669"/>
    <property type="project" value="UniProtKB-KW"/>
</dbReference>
<evidence type="ECO:0000256" key="5">
    <source>
        <dbReference type="ARBA" id="ARBA00022692"/>
    </source>
</evidence>
<dbReference type="Proteomes" id="UP001300383">
    <property type="component" value="Unassembled WGS sequence"/>
</dbReference>
<evidence type="ECO:0000256" key="4">
    <source>
        <dbReference type="ARBA" id="ARBA00022670"/>
    </source>
</evidence>
<feature type="transmembrane region" description="Helical" evidence="11">
    <location>
        <begin position="352"/>
        <end position="376"/>
    </location>
</feature>
<dbReference type="Gene3D" id="2.30.42.10">
    <property type="match status" value="2"/>
</dbReference>
<dbReference type="EC" id="3.4.24.-" evidence="11"/>
<proteinExistence type="inferred from homology"/>
<keyword evidence="10 11" id="KW-0472">Membrane</keyword>
<evidence type="ECO:0000256" key="6">
    <source>
        <dbReference type="ARBA" id="ARBA00022801"/>
    </source>
</evidence>
<feature type="transmembrane region" description="Helical" evidence="11">
    <location>
        <begin position="90"/>
        <end position="115"/>
    </location>
</feature>
<dbReference type="AlphaFoldDB" id="A0AAP4BAE7"/>
<evidence type="ECO:0000256" key="2">
    <source>
        <dbReference type="ARBA" id="ARBA00004141"/>
    </source>
</evidence>
<comment type="subcellular location">
    <subcellularLocation>
        <location evidence="2">Membrane</location>
        <topology evidence="2">Multi-pass membrane protein</topology>
    </subcellularLocation>
</comment>
<dbReference type="Pfam" id="PF17820">
    <property type="entry name" value="PDZ_6"/>
    <property type="match status" value="1"/>
</dbReference>
<evidence type="ECO:0000259" key="12">
    <source>
        <dbReference type="PROSITE" id="PS50106"/>
    </source>
</evidence>
<dbReference type="InterPro" id="IPR036034">
    <property type="entry name" value="PDZ_sf"/>
</dbReference>
<keyword evidence="11" id="KW-0479">Metal-binding</keyword>